<dbReference type="AlphaFoldDB" id="A0A0F8YCM2"/>
<reference evidence="1" key="1">
    <citation type="journal article" date="2015" name="Nature">
        <title>Complex archaea that bridge the gap between prokaryotes and eukaryotes.</title>
        <authorList>
            <person name="Spang A."/>
            <person name="Saw J.H."/>
            <person name="Jorgensen S.L."/>
            <person name="Zaremba-Niedzwiedzka K."/>
            <person name="Martijn J."/>
            <person name="Lind A.E."/>
            <person name="van Eijk R."/>
            <person name="Schleper C."/>
            <person name="Guy L."/>
            <person name="Ettema T.J."/>
        </authorList>
    </citation>
    <scope>NUCLEOTIDE SEQUENCE</scope>
</reference>
<gene>
    <name evidence="1" type="ORF">LCGC14_2913960</name>
</gene>
<organism evidence="1">
    <name type="scientific">marine sediment metagenome</name>
    <dbReference type="NCBI Taxonomy" id="412755"/>
    <lineage>
        <taxon>unclassified sequences</taxon>
        <taxon>metagenomes</taxon>
        <taxon>ecological metagenomes</taxon>
    </lineage>
</organism>
<accession>A0A0F8YCM2</accession>
<dbReference type="EMBL" id="LAZR01057736">
    <property type="protein sequence ID" value="KKK71435.1"/>
    <property type="molecule type" value="Genomic_DNA"/>
</dbReference>
<proteinExistence type="predicted"/>
<sequence length="102" mass="11664">MSEYGKIGYRENSNDSAIGIVTIGDWALVLPKETAIELVRRWKAFEEDGIVEELVEVIKELLRVYDPYDTDIRFLGKRITIKLKAEEVVAKAKPEQNPAYHA</sequence>
<evidence type="ECO:0000313" key="1">
    <source>
        <dbReference type="EMBL" id="KKK71435.1"/>
    </source>
</evidence>
<protein>
    <submittedName>
        <fullName evidence="1">Uncharacterized protein</fullName>
    </submittedName>
</protein>
<comment type="caution">
    <text evidence="1">The sequence shown here is derived from an EMBL/GenBank/DDBJ whole genome shotgun (WGS) entry which is preliminary data.</text>
</comment>
<name>A0A0F8YCM2_9ZZZZ</name>